<evidence type="ECO:0000256" key="3">
    <source>
        <dbReference type="ARBA" id="ARBA00022946"/>
    </source>
</evidence>
<dbReference type="GO" id="GO:0015935">
    <property type="term" value="C:small ribosomal subunit"/>
    <property type="evidence" value="ECO:0007669"/>
    <property type="project" value="InterPro"/>
</dbReference>
<comment type="similarity">
    <text evidence="2">Belongs to the universal ribosomal protein uS12 family.</text>
</comment>
<reference evidence="10" key="1">
    <citation type="journal article" date="2002" name="Science">
        <title>The draft genome of Ciona intestinalis: insights into chordate and vertebrate origins.</title>
        <authorList>
            <person name="Dehal P."/>
            <person name="Satou Y."/>
            <person name="Campbell R.K."/>
            <person name="Chapman J."/>
            <person name="Degnan B."/>
            <person name="De Tomaso A."/>
            <person name="Davidson B."/>
            <person name="Di Gregorio A."/>
            <person name="Gelpke M."/>
            <person name="Goodstein D.M."/>
            <person name="Harafuji N."/>
            <person name="Hastings K.E."/>
            <person name="Ho I."/>
            <person name="Hotta K."/>
            <person name="Huang W."/>
            <person name="Kawashima T."/>
            <person name="Lemaire P."/>
            <person name="Martinez D."/>
            <person name="Meinertzhagen I.A."/>
            <person name="Necula S."/>
            <person name="Nonaka M."/>
            <person name="Putnam N."/>
            <person name="Rash S."/>
            <person name="Saiga H."/>
            <person name="Satake M."/>
            <person name="Terry A."/>
            <person name="Yamada L."/>
            <person name="Wang H.G."/>
            <person name="Awazu S."/>
            <person name="Azumi K."/>
            <person name="Boore J."/>
            <person name="Branno M."/>
            <person name="Chin-Bow S."/>
            <person name="DeSantis R."/>
            <person name="Doyle S."/>
            <person name="Francino P."/>
            <person name="Keys D.N."/>
            <person name="Haga S."/>
            <person name="Hayashi H."/>
            <person name="Hino K."/>
            <person name="Imai K.S."/>
            <person name="Inaba K."/>
            <person name="Kano S."/>
            <person name="Kobayashi K."/>
            <person name="Kobayashi M."/>
            <person name="Lee B.I."/>
            <person name="Makabe K.W."/>
            <person name="Manohar C."/>
            <person name="Matassi G."/>
            <person name="Medina M."/>
            <person name="Mochizuki Y."/>
            <person name="Mount S."/>
            <person name="Morishita T."/>
            <person name="Miura S."/>
            <person name="Nakayama A."/>
            <person name="Nishizaka S."/>
            <person name="Nomoto H."/>
            <person name="Ohta F."/>
            <person name="Oishi K."/>
            <person name="Rigoutsos I."/>
            <person name="Sano M."/>
            <person name="Sasaki A."/>
            <person name="Sasakura Y."/>
            <person name="Shoguchi E."/>
            <person name="Shin-i T."/>
            <person name="Spagnuolo A."/>
            <person name="Stainier D."/>
            <person name="Suzuki M.M."/>
            <person name="Tassy O."/>
            <person name="Takatori N."/>
            <person name="Tokuoka M."/>
            <person name="Yagi K."/>
            <person name="Yoshizaki F."/>
            <person name="Wada S."/>
            <person name="Zhang C."/>
            <person name="Hyatt P.D."/>
            <person name="Larimer F."/>
            <person name="Detter C."/>
            <person name="Doggett N."/>
            <person name="Glavina T."/>
            <person name="Hawkins T."/>
            <person name="Richardson P."/>
            <person name="Lucas S."/>
            <person name="Kohara Y."/>
            <person name="Levine M."/>
            <person name="Satoh N."/>
            <person name="Rokhsar D.S."/>
        </authorList>
    </citation>
    <scope>NUCLEOTIDE SEQUENCE [LARGE SCALE GENOMIC DNA]</scope>
</reference>
<evidence type="ECO:0000313" key="10">
    <source>
        <dbReference type="Proteomes" id="UP000008144"/>
    </source>
</evidence>
<dbReference type="KEGG" id="cin:100182431"/>
<dbReference type="SUPFAM" id="SSF50249">
    <property type="entry name" value="Nucleic acid-binding proteins"/>
    <property type="match status" value="1"/>
</dbReference>
<sequence>MAALLKTVNNFARLSIHQNTKRTLSQLSVNLPQKSFLNIQKVSKCFNIPSKSGLQTTCENMAMKKQRSNFLTYEEIDRRMMLYGDGHYFKKKKKKSKMDGRPQMKGVVLKVMIKKPKKPNSANRRCCKLRLSNGKEVTAYIPGEGHNLQQHNVVLVRGGKRQDLIGVHYRVMRGKLDCGPVIKRTS</sequence>
<protein>
    <recommendedName>
        <fullName evidence="7">Small ribosomal subunit protein uS12m</fullName>
    </recommendedName>
    <alternativeName>
        <fullName evidence="8">28S ribosomal protein S12, mitochondrial</fullName>
    </alternativeName>
</protein>
<reference evidence="9" key="3">
    <citation type="submission" date="2025-08" db="UniProtKB">
        <authorList>
            <consortium name="Ensembl"/>
        </authorList>
    </citation>
    <scope>IDENTIFICATION</scope>
</reference>
<dbReference type="GO" id="GO:0003735">
    <property type="term" value="F:structural constituent of ribosome"/>
    <property type="evidence" value="ECO:0000318"/>
    <property type="project" value="GO_Central"/>
</dbReference>
<evidence type="ECO:0000256" key="5">
    <source>
        <dbReference type="ARBA" id="ARBA00023128"/>
    </source>
</evidence>
<dbReference type="HOGENOM" id="CLU_104295_3_1_1"/>
<dbReference type="GO" id="GO:0006412">
    <property type="term" value="P:translation"/>
    <property type="evidence" value="ECO:0000318"/>
    <property type="project" value="GO_Central"/>
</dbReference>
<dbReference type="FunFam" id="2.40.50.140:FF:000115">
    <property type="entry name" value="28S ribosomal protein S12, mitochondrial"/>
    <property type="match status" value="1"/>
</dbReference>
<evidence type="ECO:0000256" key="1">
    <source>
        <dbReference type="ARBA" id="ARBA00004173"/>
    </source>
</evidence>
<dbReference type="GO" id="GO:0005840">
    <property type="term" value="C:ribosome"/>
    <property type="evidence" value="ECO:0000318"/>
    <property type="project" value="GO_Central"/>
</dbReference>
<name>F6XZL0_CIOIN</name>
<proteinExistence type="inferred from homology"/>
<gene>
    <name evidence="9" type="primary">LOC100182431</name>
</gene>
<dbReference type="Proteomes" id="UP000008144">
    <property type="component" value="Chromosome 9"/>
</dbReference>
<dbReference type="GeneTree" id="ENSGT00550000075103"/>
<evidence type="ECO:0000256" key="8">
    <source>
        <dbReference type="ARBA" id="ARBA00083933"/>
    </source>
</evidence>
<evidence type="ECO:0000256" key="6">
    <source>
        <dbReference type="ARBA" id="ARBA00023274"/>
    </source>
</evidence>
<reference evidence="9" key="2">
    <citation type="journal article" date="2008" name="Genome Biol.">
        <title>Improved genome assembly and evidence-based global gene model set for the chordate Ciona intestinalis: new insight into intron and operon populations.</title>
        <authorList>
            <person name="Satou Y."/>
            <person name="Mineta K."/>
            <person name="Ogasawara M."/>
            <person name="Sasakura Y."/>
            <person name="Shoguchi E."/>
            <person name="Ueno K."/>
            <person name="Yamada L."/>
            <person name="Matsumoto J."/>
            <person name="Wasserscheid J."/>
            <person name="Dewar K."/>
            <person name="Wiley G.B."/>
            <person name="Macmil S.L."/>
            <person name="Roe B.A."/>
            <person name="Zeller R.W."/>
            <person name="Hastings K.E."/>
            <person name="Lemaire P."/>
            <person name="Lindquist E."/>
            <person name="Endo T."/>
            <person name="Hotta K."/>
            <person name="Inaba K."/>
        </authorList>
    </citation>
    <scope>NUCLEOTIDE SEQUENCE [LARGE SCALE GENOMIC DNA]</scope>
    <source>
        <strain evidence="9">wild type</strain>
    </source>
</reference>
<dbReference type="Ensembl" id="ENSCINT00000026083.2">
    <property type="protein sequence ID" value="ENSCINP00000025837.2"/>
    <property type="gene ID" value="ENSCING00000014236.2"/>
</dbReference>
<evidence type="ECO:0000256" key="2">
    <source>
        <dbReference type="ARBA" id="ARBA00005657"/>
    </source>
</evidence>
<accession>F6XZL0</accession>
<dbReference type="OMA" id="ANRRCCK"/>
<keyword evidence="5" id="KW-0496">Mitochondrion</keyword>
<evidence type="ECO:0000256" key="4">
    <source>
        <dbReference type="ARBA" id="ARBA00022980"/>
    </source>
</evidence>
<dbReference type="NCBIfam" id="TIGR00981">
    <property type="entry name" value="rpsL_bact"/>
    <property type="match status" value="1"/>
</dbReference>
<dbReference type="GeneID" id="100182431"/>
<dbReference type="GO" id="GO:0005739">
    <property type="term" value="C:mitochondrion"/>
    <property type="evidence" value="ECO:0007669"/>
    <property type="project" value="UniProtKB-SubCell"/>
</dbReference>
<dbReference type="InterPro" id="IPR005679">
    <property type="entry name" value="Ribosomal_uS12_bac"/>
</dbReference>
<keyword evidence="6" id="KW-0687">Ribonucleoprotein</keyword>
<keyword evidence="10" id="KW-1185">Reference proteome</keyword>
<dbReference type="CDD" id="cd03368">
    <property type="entry name" value="Ribosomal_S12"/>
    <property type="match status" value="1"/>
</dbReference>
<dbReference type="Pfam" id="PF00164">
    <property type="entry name" value="Ribosom_S12_S23"/>
    <property type="match status" value="1"/>
</dbReference>
<dbReference type="PROSITE" id="PS00055">
    <property type="entry name" value="RIBOSOMAL_S12"/>
    <property type="match status" value="1"/>
</dbReference>
<dbReference type="InParanoid" id="F6XZL0"/>
<dbReference type="EMBL" id="EAAA01002850">
    <property type="status" value="NOT_ANNOTATED_CDS"/>
    <property type="molecule type" value="Genomic_DNA"/>
</dbReference>
<reference evidence="9" key="4">
    <citation type="submission" date="2025-09" db="UniProtKB">
        <authorList>
            <consortium name="Ensembl"/>
        </authorList>
    </citation>
    <scope>IDENTIFICATION</scope>
</reference>
<dbReference type="FunCoup" id="F6XZL0">
    <property type="interactions" value="4"/>
</dbReference>
<dbReference type="RefSeq" id="XP_002131013.1">
    <property type="nucleotide sequence ID" value="XM_002130977.5"/>
</dbReference>
<dbReference type="Gene3D" id="2.40.50.140">
    <property type="entry name" value="Nucleic acid-binding proteins"/>
    <property type="match status" value="1"/>
</dbReference>
<dbReference type="InterPro" id="IPR006032">
    <property type="entry name" value="Ribosomal_uS12"/>
</dbReference>
<accession>A0A1W2WHH2</accession>
<keyword evidence="4" id="KW-0689">Ribosomal protein</keyword>
<dbReference type="InterPro" id="IPR012340">
    <property type="entry name" value="NA-bd_OB-fold"/>
</dbReference>
<dbReference type="STRING" id="7719.ENSCINP00000025837"/>
<dbReference type="PANTHER" id="PTHR11652">
    <property type="entry name" value="30S RIBOSOMAL PROTEIN S12 FAMILY MEMBER"/>
    <property type="match status" value="1"/>
</dbReference>
<comment type="subcellular location">
    <subcellularLocation>
        <location evidence="1">Mitochondrion</location>
    </subcellularLocation>
</comment>
<dbReference type="AlphaFoldDB" id="F6XZL0"/>
<dbReference type="OrthoDB" id="361013at2759"/>
<evidence type="ECO:0000313" key="9">
    <source>
        <dbReference type="Ensembl" id="ENSCINP00000025837.2"/>
    </source>
</evidence>
<keyword evidence="3" id="KW-0809">Transit peptide</keyword>
<evidence type="ECO:0000256" key="7">
    <source>
        <dbReference type="ARBA" id="ARBA00035248"/>
    </source>
</evidence>
<dbReference type="PRINTS" id="PR01034">
    <property type="entry name" value="RIBOSOMALS12"/>
</dbReference>
<organism evidence="9 10">
    <name type="scientific">Ciona intestinalis</name>
    <name type="common">Transparent sea squirt</name>
    <name type="synonym">Ascidia intestinalis</name>
    <dbReference type="NCBI Taxonomy" id="7719"/>
    <lineage>
        <taxon>Eukaryota</taxon>
        <taxon>Metazoa</taxon>
        <taxon>Chordata</taxon>
        <taxon>Tunicata</taxon>
        <taxon>Ascidiacea</taxon>
        <taxon>Phlebobranchia</taxon>
        <taxon>Cionidae</taxon>
        <taxon>Ciona</taxon>
    </lineage>
</organism>